<name>A0A2S3WJK7_PSEPU</name>
<protein>
    <submittedName>
        <fullName evidence="1">Uncharacterized protein</fullName>
    </submittedName>
</protein>
<gene>
    <name evidence="1" type="ORF">BGP82_29030</name>
</gene>
<dbReference type="RefSeq" id="WP_103470409.1">
    <property type="nucleotide sequence ID" value="NZ_MING01000090.1"/>
</dbReference>
<dbReference type="AlphaFoldDB" id="A0A2S3WJK7"/>
<comment type="caution">
    <text evidence="1">The sequence shown here is derived from an EMBL/GenBank/DDBJ whole genome shotgun (WGS) entry which is preliminary data.</text>
</comment>
<dbReference type="EMBL" id="MING01000090">
    <property type="protein sequence ID" value="POF99413.1"/>
    <property type="molecule type" value="Genomic_DNA"/>
</dbReference>
<dbReference type="Proteomes" id="UP000237378">
    <property type="component" value="Unassembled WGS sequence"/>
</dbReference>
<accession>A0A2S3WJK7</accession>
<evidence type="ECO:0000313" key="2">
    <source>
        <dbReference type="Proteomes" id="UP000237378"/>
    </source>
</evidence>
<sequence>MQLLNDHDVSERTIKQVIEDAELSTVDQFELMHICLNSGKEMILAVITGDYLDPVSTMLEAMNEIRSDV</sequence>
<organism evidence="1 2">
    <name type="scientific">Pseudomonas putida</name>
    <name type="common">Arthrobacter siderocapsulatus</name>
    <dbReference type="NCBI Taxonomy" id="303"/>
    <lineage>
        <taxon>Bacteria</taxon>
        <taxon>Pseudomonadati</taxon>
        <taxon>Pseudomonadota</taxon>
        <taxon>Gammaproteobacteria</taxon>
        <taxon>Pseudomonadales</taxon>
        <taxon>Pseudomonadaceae</taxon>
        <taxon>Pseudomonas</taxon>
    </lineage>
</organism>
<proteinExistence type="predicted"/>
<reference evidence="1 2" key="2">
    <citation type="submission" date="2018-03" db="EMBL/GenBank/DDBJ databases">
        <title>Draft genome of Pseudomonas putida strain KH-18-2.</title>
        <authorList>
            <person name="Yoshizawa S."/>
            <person name="Khan N.H."/>
            <person name="Nishimura M."/>
            <person name="Chiura H.X."/>
            <person name="Ogura Y."/>
            <person name="Hayashi T."/>
            <person name="Kogure K."/>
        </authorList>
    </citation>
    <scope>NUCLEOTIDE SEQUENCE [LARGE SCALE GENOMIC DNA]</scope>
    <source>
        <strain evidence="1 2">KH-18-2</strain>
    </source>
</reference>
<evidence type="ECO:0000313" key="1">
    <source>
        <dbReference type="EMBL" id="POF99413.1"/>
    </source>
</evidence>
<reference evidence="1 2" key="1">
    <citation type="submission" date="2016-08" db="EMBL/GenBank/DDBJ databases">
        <authorList>
            <person name="Seilhamer J.J."/>
        </authorList>
    </citation>
    <scope>NUCLEOTIDE SEQUENCE [LARGE SCALE GENOMIC DNA]</scope>
    <source>
        <strain evidence="1 2">KH-18-2</strain>
    </source>
</reference>